<protein>
    <submittedName>
        <fullName evidence="5">TetR family transcriptional regulator</fullName>
    </submittedName>
</protein>
<evidence type="ECO:0000313" key="4">
    <source>
        <dbReference type="EMBL" id="MUG66364.1"/>
    </source>
</evidence>
<dbReference type="PANTHER" id="PTHR43479">
    <property type="entry name" value="ACREF/ENVCD OPERON REPRESSOR-RELATED"/>
    <property type="match status" value="1"/>
</dbReference>
<feature type="domain" description="HTH tetR-type" evidence="3">
    <location>
        <begin position="11"/>
        <end position="71"/>
    </location>
</feature>
<dbReference type="Gene3D" id="1.10.10.60">
    <property type="entry name" value="Homeodomain-like"/>
    <property type="match status" value="1"/>
</dbReference>
<dbReference type="Proteomes" id="UP000435177">
    <property type="component" value="Unassembled WGS sequence"/>
</dbReference>
<dbReference type="GO" id="GO:0003677">
    <property type="term" value="F:DNA binding"/>
    <property type="evidence" value="ECO:0007669"/>
    <property type="project" value="UniProtKB-UniRule"/>
</dbReference>
<dbReference type="Gene3D" id="1.10.357.10">
    <property type="entry name" value="Tetracycline Repressor, domain 2"/>
    <property type="match status" value="1"/>
</dbReference>
<evidence type="ECO:0000259" key="3">
    <source>
        <dbReference type="PROSITE" id="PS50977"/>
    </source>
</evidence>
<keyword evidence="1 2" id="KW-0238">DNA-binding</keyword>
<dbReference type="PANTHER" id="PTHR43479:SF11">
    <property type="entry name" value="ACREF_ENVCD OPERON REPRESSOR-RELATED"/>
    <property type="match status" value="1"/>
</dbReference>
<comment type="caution">
    <text evidence="5">The sequence shown here is derived from an EMBL/GenBank/DDBJ whole genome shotgun (WGS) entry which is preliminary data.</text>
</comment>
<dbReference type="PROSITE" id="PS01081">
    <property type="entry name" value="HTH_TETR_1"/>
    <property type="match status" value="1"/>
</dbReference>
<dbReference type="Proteomes" id="UP000215596">
    <property type="component" value="Unassembled WGS sequence"/>
</dbReference>
<dbReference type="EMBL" id="NPBY01000019">
    <property type="protein sequence ID" value="PAD78636.1"/>
    <property type="molecule type" value="Genomic_DNA"/>
</dbReference>
<evidence type="ECO:0000313" key="5">
    <source>
        <dbReference type="EMBL" id="PAD78636.1"/>
    </source>
</evidence>
<feature type="DNA-binding region" description="H-T-H motif" evidence="2">
    <location>
        <begin position="34"/>
        <end position="53"/>
    </location>
</feature>
<reference evidence="5 6" key="1">
    <citation type="submission" date="2017-07" db="EMBL/GenBank/DDBJ databases">
        <title>Isolation and whole genome analysis of endospore-forming bacteria from heroin.</title>
        <authorList>
            <person name="Kalinowski J."/>
            <person name="Ahrens B."/>
            <person name="Al-Dilaimi A."/>
            <person name="Winkler A."/>
            <person name="Wibberg D."/>
            <person name="Schleenbecker U."/>
            <person name="Ruckert C."/>
            <person name="Wolfel R."/>
            <person name="Grass G."/>
        </authorList>
    </citation>
    <scope>NUCLEOTIDE SEQUENCE [LARGE SCALE GENOMIC DNA]</scope>
    <source>
        <strain evidence="5 6">7537-G1</strain>
    </source>
</reference>
<proteinExistence type="predicted"/>
<dbReference type="Pfam" id="PF00440">
    <property type="entry name" value="TetR_N"/>
    <property type="match status" value="1"/>
</dbReference>
<sequence>MPRKFNEQEKQWIRQKLMEEGKRSFEARGLRKTSVEDLTKATGISQGAFYLFFASKEELFYELLLAEEALIREQLLEWAEAGDVTKASIRRFISESFRLMSENALIRTMYFQGELERLVRKLPPEKLEQNFAEDQDALQHVVRKWQAAGILRKERPELIVSMFRSLVLLSLHKQEIGEMIYDETTELLVRLIVDGMYASREEEGLSHD</sequence>
<dbReference type="OrthoDB" id="9812993at2"/>
<name>A0A268EZS7_9BACL</name>
<dbReference type="PROSITE" id="PS50977">
    <property type="entry name" value="HTH_TETR_2"/>
    <property type="match status" value="1"/>
</dbReference>
<dbReference type="InterPro" id="IPR009057">
    <property type="entry name" value="Homeodomain-like_sf"/>
</dbReference>
<keyword evidence="7" id="KW-1185">Reference proteome</keyword>
<dbReference type="InterPro" id="IPR050624">
    <property type="entry name" value="HTH-type_Tx_Regulator"/>
</dbReference>
<evidence type="ECO:0000256" key="1">
    <source>
        <dbReference type="ARBA" id="ARBA00023125"/>
    </source>
</evidence>
<dbReference type="InterPro" id="IPR001647">
    <property type="entry name" value="HTH_TetR"/>
</dbReference>
<accession>A0A268EZS7</accession>
<gene>
    <name evidence="5" type="ORF">CHH67_05955</name>
    <name evidence="4" type="ORF">GNP94_10090</name>
</gene>
<dbReference type="InterPro" id="IPR023772">
    <property type="entry name" value="DNA-bd_HTH_TetR-type_CS"/>
</dbReference>
<organism evidence="5 6">
    <name type="scientific">Paenibacillus campinasensis</name>
    <dbReference type="NCBI Taxonomy" id="66347"/>
    <lineage>
        <taxon>Bacteria</taxon>
        <taxon>Bacillati</taxon>
        <taxon>Bacillota</taxon>
        <taxon>Bacilli</taxon>
        <taxon>Bacillales</taxon>
        <taxon>Paenibacillaceae</taxon>
        <taxon>Paenibacillus</taxon>
    </lineage>
</organism>
<dbReference type="RefSeq" id="WP_095264138.1">
    <property type="nucleotide sequence ID" value="NZ_NPBY01000019.1"/>
</dbReference>
<dbReference type="SUPFAM" id="SSF46689">
    <property type="entry name" value="Homeodomain-like"/>
    <property type="match status" value="1"/>
</dbReference>
<dbReference type="AlphaFoldDB" id="A0A268EZS7"/>
<reference evidence="4 7" key="2">
    <citation type="submission" date="2019-11" db="EMBL/GenBank/DDBJ databases">
        <title>Draft genome sequences of five Paenibacillus species of dairy origin.</title>
        <authorList>
            <person name="Olajide A.M."/>
            <person name="Chen S."/>
            <person name="Lapointe G."/>
        </authorList>
    </citation>
    <scope>NUCLEOTIDE SEQUENCE [LARGE SCALE GENOMIC DNA]</scope>
    <source>
        <strain evidence="4 7">3CS1</strain>
    </source>
</reference>
<evidence type="ECO:0000256" key="2">
    <source>
        <dbReference type="PROSITE-ProRule" id="PRU00335"/>
    </source>
</evidence>
<dbReference type="EMBL" id="WOAA01000006">
    <property type="protein sequence ID" value="MUG66364.1"/>
    <property type="molecule type" value="Genomic_DNA"/>
</dbReference>
<evidence type="ECO:0000313" key="6">
    <source>
        <dbReference type="Proteomes" id="UP000215596"/>
    </source>
</evidence>
<evidence type="ECO:0000313" key="7">
    <source>
        <dbReference type="Proteomes" id="UP000435177"/>
    </source>
</evidence>